<name>A0A9P5YUE0_9AGAR</name>
<dbReference type="Proteomes" id="UP000807469">
    <property type="component" value="Unassembled WGS sequence"/>
</dbReference>
<evidence type="ECO:0000256" key="1">
    <source>
        <dbReference type="SAM" id="MobiDB-lite"/>
    </source>
</evidence>
<accession>A0A9P5YUE0</accession>
<feature type="region of interest" description="Disordered" evidence="1">
    <location>
        <begin position="158"/>
        <end position="258"/>
    </location>
</feature>
<dbReference type="EMBL" id="MU155319">
    <property type="protein sequence ID" value="KAF9475782.1"/>
    <property type="molecule type" value="Genomic_DNA"/>
</dbReference>
<protein>
    <submittedName>
        <fullName evidence="2">Uncharacterized protein</fullName>
    </submittedName>
</protein>
<keyword evidence="3" id="KW-1185">Reference proteome</keyword>
<dbReference type="OrthoDB" id="3164380at2759"/>
<dbReference type="AlphaFoldDB" id="A0A9P5YUE0"/>
<feature type="compositionally biased region" description="Polar residues" evidence="1">
    <location>
        <begin position="190"/>
        <end position="205"/>
    </location>
</feature>
<gene>
    <name evidence="2" type="ORF">BDN70DRAFT_883281</name>
</gene>
<comment type="caution">
    <text evidence="2">The sequence shown here is derived from an EMBL/GenBank/DDBJ whole genome shotgun (WGS) entry which is preliminary data.</text>
</comment>
<evidence type="ECO:0000313" key="2">
    <source>
        <dbReference type="EMBL" id="KAF9475782.1"/>
    </source>
</evidence>
<evidence type="ECO:0000313" key="3">
    <source>
        <dbReference type="Proteomes" id="UP000807469"/>
    </source>
</evidence>
<feature type="compositionally biased region" description="Basic and acidic residues" evidence="1">
    <location>
        <begin position="172"/>
        <end position="184"/>
    </location>
</feature>
<feature type="compositionally biased region" description="Polar residues" evidence="1">
    <location>
        <begin position="213"/>
        <end position="228"/>
    </location>
</feature>
<reference evidence="2" key="1">
    <citation type="submission" date="2020-11" db="EMBL/GenBank/DDBJ databases">
        <authorList>
            <consortium name="DOE Joint Genome Institute"/>
            <person name="Ahrendt S."/>
            <person name="Riley R."/>
            <person name="Andreopoulos W."/>
            <person name="Labutti K."/>
            <person name="Pangilinan J."/>
            <person name="Ruiz-Duenas F.J."/>
            <person name="Barrasa J.M."/>
            <person name="Sanchez-Garcia M."/>
            <person name="Camarero S."/>
            <person name="Miyauchi S."/>
            <person name="Serrano A."/>
            <person name="Linde D."/>
            <person name="Babiker R."/>
            <person name="Drula E."/>
            <person name="Ayuso-Fernandez I."/>
            <person name="Pacheco R."/>
            <person name="Padilla G."/>
            <person name="Ferreira P."/>
            <person name="Barriuso J."/>
            <person name="Kellner H."/>
            <person name="Castanera R."/>
            <person name="Alfaro M."/>
            <person name="Ramirez L."/>
            <person name="Pisabarro A.G."/>
            <person name="Kuo A."/>
            <person name="Tritt A."/>
            <person name="Lipzen A."/>
            <person name="He G."/>
            <person name="Yan M."/>
            <person name="Ng V."/>
            <person name="Cullen D."/>
            <person name="Martin F."/>
            <person name="Rosso M.-N."/>
            <person name="Henrissat B."/>
            <person name="Hibbett D."/>
            <person name="Martinez A.T."/>
            <person name="Grigoriev I.V."/>
        </authorList>
    </citation>
    <scope>NUCLEOTIDE SEQUENCE</scope>
    <source>
        <strain evidence="2">CIRM-BRFM 674</strain>
    </source>
</reference>
<proteinExistence type="predicted"/>
<organism evidence="2 3">
    <name type="scientific">Pholiota conissans</name>
    <dbReference type="NCBI Taxonomy" id="109636"/>
    <lineage>
        <taxon>Eukaryota</taxon>
        <taxon>Fungi</taxon>
        <taxon>Dikarya</taxon>
        <taxon>Basidiomycota</taxon>
        <taxon>Agaricomycotina</taxon>
        <taxon>Agaricomycetes</taxon>
        <taxon>Agaricomycetidae</taxon>
        <taxon>Agaricales</taxon>
        <taxon>Agaricineae</taxon>
        <taxon>Strophariaceae</taxon>
        <taxon>Pholiota</taxon>
    </lineage>
</organism>
<sequence length="258" mass="28627">MSDILANFGCLDELTQVIYQGVHKFAVLSTVSDDNWTVHIGLSGQHGRWWRGYWSEDEIHEHFGSKLSDKLLEACAEKLADMFIQGEMCISDWSTEKGAKIKLTLGPTSKSPLHVVLVEMTVEEAAAHATKVFIDIALHAQSRKCQLYPNSTDLPAFKPLNDHLKTPRISAKQKEPSSEIRGKLTEPMASVQTMQELSDIPTTTQEKPKPTLRSISKTAAPTLSQTPTPKRPKGASLANPNKRARKYQALEFGSSDDE</sequence>